<dbReference type="Proteomes" id="UP000296049">
    <property type="component" value="Unassembled WGS sequence"/>
</dbReference>
<reference evidence="2" key="1">
    <citation type="journal article" date="2013" name="Nat. Genet.">
        <title>The duck genome and transcriptome provide insight into an avian influenza virus reservoir species.</title>
        <authorList>
            <person name="Huang Y."/>
            <person name="Li Y."/>
            <person name="Burt D.W."/>
            <person name="Chen H."/>
            <person name="Zhang Y."/>
            <person name="Qian W."/>
            <person name="Kim H."/>
            <person name="Gan S."/>
            <person name="Zhao Y."/>
            <person name="Li J."/>
            <person name="Yi K."/>
            <person name="Feng H."/>
            <person name="Zhu P."/>
            <person name="Li B."/>
            <person name="Liu Q."/>
            <person name="Fairley S."/>
            <person name="Magor K.E."/>
            <person name="Du Z."/>
            <person name="Hu X."/>
            <person name="Goodman L."/>
            <person name="Tafer H."/>
            <person name="Vignal A."/>
            <person name="Lee T."/>
            <person name="Kim K.W."/>
            <person name="Sheng Z."/>
            <person name="An Y."/>
            <person name="Searle S."/>
            <person name="Herrero J."/>
            <person name="Groenen M.A."/>
            <person name="Crooijmans R.P."/>
            <person name="Faraut T."/>
            <person name="Cai Q."/>
            <person name="Webster R.G."/>
            <person name="Aldridge J.R."/>
            <person name="Warren W.C."/>
            <person name="Bartschat S."/>
            <person name="Kehr S."/>
            <person name="Marz M."/>
            <person name="Stadler P.F."/>
            <person name="Smith J."/>
            <person name="Kraus R.H."/>
            <person name="Zhao Y."/>
            <person name="Ren L."/>
            <person name="Fei J."/>
            <person name="Morisson M."/>
            <person name="Kaiser P."/>
            <person name="Griffin D.K."/>
            <person name="Rao M."/>
            <person name="Pitel F."/>
            <person name="Wang J."/>
            <person name="Li N."/>
        </authorList>
    </citation>
    <scope>NUCLEOTIDE SEQUENCE [LARGE SCALE GENOMIC DNA]</scope>
</reference>
<evidence type="ECO:0000313" key="1">
    <source>
        <dbReference type="EMBL" id="EOA93627.1"/>
    </source>
</evidence>
<gene>
    <name evidence="1" type="ORF">Anapl_09738</name>
</gene>
<protein>
    <submittedName>
        <fullName evidence="1">Uncharacterized protein</fullName>
    </submittedName>
</protein>
<organism evidence="1 2">
    <name type="scientific">Anas platyrhynchos</name>
    <name type="common">Mallard</name>
    <name type="synonym">Anas boschas</name>
    <dbReference type="NCBI Taxonomy" id="8839"/>
    <lineage>
        <taxon>Eukaryota</taxon>
        <taxon>Metazoa</taxon>
        <taxon>Chordata</taxon>
        <taxon>Craniata</taxon>
        <taxon>Vertebrata</taxon>
        <taxon>Euteleostomi</taxon>
        <taxon>Archelosauria</taxon>
        <taxon>Archosauria</taxon>
        <taxon>Dinosauria</taxon>
        <taxon>Saurischia</taxon>
        <taxon>Theropoda</taxon>
        <taxon>Coelurosauria</taxon>
        <taxon>Aves</taxon>
        <taxon>Neognathae</taxon>
        <taxon>Galloanserae</taxon>
        <taxon>Anseriformes</taxon>
        <taxon>Anatidae</taxon>
        <taxon>Anatinae</taxon>
        <taxon>Anas</taxon>
    </lineage>
</organism>
<name>R0L024_ANAPL</name>
<proteinExistence type="predicted"/>
<dbReference type="EMBL" id="KB745806">
    <property type="protein sequence ID" value="EOA93627.1"/>
    <property type="molecule type" value="Genomic_DNA"/>
</dbReference>
<keyword evidence="2" id="KW-1185">Reference proteome</keyword>
<evidence type="ECO:0000313" key="2">
    <source>
        <dbReference type="Proteomes" id="UP000296049"/>
    </source>
</evidence>
<dbReference type="AlphaFoldDB" id="R0L024"/>
<sequence>MSHQRSALQKQLTRASCCVSEDGLTGLCRLATKVQEGSSASAISAHAGADASACAWGRRTVWDVEALQRITTEDLTSSTSCKFLIAEDVERNVFVNALNEPNLDQLRAVGRNGKHSPCFQESILSAAIHLQNPDLPTGLPRHVGLLLLAYGVDTQLYDRNNDSEGCVSLGHLCAQGTPPSPFATPLEQGASKRRYPGVHPHACAPLVHLVCLGQTTPKVQQSIAQSRRFILLQLGHRHPGANPPACDMLFHPSRASGFLAVNKLFPNSAERRRDPLPRNDHLFFWQPAGEKSLAVPDAGNKPPAVTRRKTRAEEVNKSVQASVTFQSISDEATLAGFLTQEKTQGGPVYKILCEGRVQAVTEGQFCSVSFKRSACTPEPRLLLGFQCRELIFKPKTWQQEPCSGLLQPLVLTPIKKRCVIKMEQEKGNDINRAVRLHTFLYVYGYKLWFVTTGFLARSGKRLQSKFPRELTRYFRCRDVADVQLPKTPLRFRAVVVGAVPGHCVWECLLPVFSAVRGRRGAGAVFGLPAARCLHPSAKHGSPEEAHASFQLDIAPDKQIPGAARKPDVFPDHLQLIWCGAGDGCEGVSWRLQVPCCSRRPLSAGKEMDPATAVGNSRAAPGDTAQPNKWLSLATLGRTCFPVVTLAAFSSPAVHCLFTNAAFTFFPVPSGICCLEDDFLAFCLIGSFRQA</sequence>
<accession>R0L024</accession>